<keyword evidence="2" id="KW-0677">Repeat</keyword>
<sequence length="773" mass="87391">MIEPNHPPSQSKNRNEEANSTYDGVPGVDCKPETTLLPLSEIQALSEQQNASRTSPATSSKPVTRTRVRKRPPLQPLRTRDRHKALPLRTFSDSDSVIQASNSVACNSLLVTEAIKLIISKGSYGGYVEYLRSNDDGSIKRSFEKVKKELVNKQSFSGSSSSAERYLQAARILYNRLDWKTRRKYEYAARQRARIQHILKPISQKDSRDHEPPLFVNNPDNSDYDGAEACAMPSSEYVFMDRRSKDDFVRYEALLSRRLHCPLCPVSAEKLANAVQYQLHMLEYHSCAHLCMIPVMNSQRTLIQHVNSSGEVELTMKFAIMLLACTDCGSQLHISSSYIGESSIKHWDEIISFHALHNCEKIVPLMVYSVIELPVHVRLRIHTMTFPIEGVQVDCPYCGLNDFESVDSLESHFLSHEESNKKCCPVCSKQFSQEAFYREHLLSHLGVKSCYLAVYLSRFCTFITGGVPSCGPNLRGDSSRLVYGGVSSAIFTTKLWKEYVDPWESVTVRKKLNRVKRKRRTDPDEADVEDPIYGENCVKLKKLIADGFDFQEDLKANRFFYTGVNSEEETEHSSKLYNSSEIEYECITDEQEHGNASKLALDMSQKFSTNCRLLRGKMVSKKHNVIHTGLLDRVLMCRRCQCLCTGESSTYSHLSYCCPELRRVENSSAPYDLENGLLVLCVSAKGGFPNSKVECWECSSMLCSIFGLRVHMIIHHGIFLKTEGSLNDTDVSNEIPAIISTTTRAINLSIGLTADGCLPVNLEERKKMHLPQK</sequence>
<protein>
    <recommendedName>
        <fullName evidence="7">C2H2-type domain-containing protein</fullName>
    </recommendedName>
</protein>
<keyword evidence="9" id="KW-1185">Reference proteome</keyword>
<evidence type="ECO:0000256" key="1">
    <source>
        <dbReference type="ARBA" id="ARBA00022723"/>
    </source>
</evidence>
<evidence type="ECO:0000256" key="6">
    <source>
        <dbReference type="SAM" id="MobiDB-lite"/>
    </source>
</evidence>
<dbReference type="EMBL" id="JAHQIW010006866">
    <property type="protein sequence ID" value="KAJ1370851.1"/>
    <property type="molecule type" value="Genomic_DNA"/>
</dbReference>
<dbReference type="SMART" id="SM00355">
    <property type="entry name" value="ZnF_C2H2"/>
    <property type="match status" value="4"/>
</dbReference>
<accession>A0AAD5WI71</accession>
<dbReference type="GO" id="GO:0000977">
    <property type="term" value="F:RNA polymerase II transcription regulatory region sequence-specific DNA binding"/>
    <property type="evidence" value="ECO:0007669"/>
    <property type="project" value="TreeGrafter"/>
</dbReference>
<dbReference type="GO" id="GO:0008270">
    <property type="term" value="F:zinc ion binding"/>
    <property type="evidence" value="ECO:0007669"/>
    <property type="project" value="UniProtKB-KW"/>
</dbReference>
<keyword evidence="1" id="KW-0479">Metal-binding</keyword>
<feature type="domain" description="C2H2-type" evidence="7">
    <location>
        <begin position="422"/>
        <end position="449"/>
    </location>
</feature>
<evidence type="ECO:0000256" key="3">
    <source>
        <dbReference type="ARBA" id="ARBA00022771"/>
    </source>
</evidence>
<dbReference type="Gene3D" id="3.30.160.60">
    <property type="entry name" value="Classic Zinc Finger"/>
    <property type="match status" value="1"/>
</dbReference>
<dbReference type="PROSITE" id="PS50157">
    <property type="entry name" value="ZINC_FINGER_C2H2_2"/>
    <property type="match status" value="1"/>
</dbReference>
<dbReference type="GO" id="GO:0000981">
    <property type="term" value="F:DNA-binding transcription factor activity, RNA polymerase II-specific"/>
    <property type="evidence" value="ECO:0007669"/>
    <property type="project" value="TreeGrafter"/>
</dbReference>
<name>A0AAD5WI71_PARTN</name>
<evidence type="ECO:0000259" key="7">
    <source>
        <dbReference type="PROSITE" id="PS50157"/>
    </source>
</evidence>
<dbReference type="PROSITE" id="PS00028">
    <property type="entry name" value="ZINC_FINGER_C2H2_1"/>
    <property type="match status" value="2"/>
</dbReference>
<dbReference type="GO" id="GO:0005634">
    <property type="term" value="C:nucleus"/>
    <property type="evidence" value="ECO:0007669"/>
    <property type="project" value="TreeGrafter"/>
</dbReference>
<evidence type="ECO:0000256" key="2">
    <source>
        <dbReference type="ARBA" id="ARBA00022737"/>
    </source>
</evidence>
<evidence type="ECO:0000313" key="8">
    <source>
        <dbReference type="EMBL" id="KAJ1370851.1"/>
    </source>
</evidence>
<feature type="region of interest" description="Disordered" evidence="6">
    <location>
        <begin position="1"/>
        <end position="84"/>
    </location>
</feature>
<dbReference type="AlphaFoldDB" id="A0AAD5WI71"/>
<keyword evidence="4" id="KW-0862">Zinc</keyword>
<keyword evidence="3 5" id="KW-0863">Zinc-finger</keyword>
<comment type="caution">
    <text evidence="8">The sequence shown here is derived from an EMBL/GenBank/DDBJ whole genome shotgun (WGS) entry which is preliminary data.</text>
</comment>
<dbReference type="Proteomes" id="UP001196413">
    <property type="component" value="Unassembled WGS sequence"/>
</dbReference>
<evidence type="ECO:0000313" key="9">
    <source>
        <dbReference type="Proteomes" id="UP001196413"/>
    </source>
</evidence>
<proteinExistence type="predicted"/>
<evidence type="ECO:0000256" key="4">
    <source>
        <dbReference type="ARBA" id="ARBA00022833"/>
    </source>
</evidence>
<dbReference type="PANTHER" id="PTHR24409">
    <property type="entry name" value="ZINC FINGER PROTEIN 142"/>
    <property type="match status" value="1"/>
</dbReference>
<evidence type="ECO:0000256" key="5">
    <source>
        <dbReference type="PROSITE-ProRule" id="PRU00042"/>
    </source>
</evidence>
<organism evidence="8 9">
    <name type="scientific">Parelaphostrongylus tenuis</name>
    <name type="common">Meningeal worm</name>
    <dbReference type="NCBI Taxonomy" id="148309"/>
    <lineage>
        <taxon>Eukaryota</taxon>
        <taxon>Metazoa</taxon>
        <taxon>Ecdysozoa</taxon>
        <taxon>Nematoda</taxon>
        <taxon>Chromadorea</taxon>
        <taxon>Rhabditida</taxon>
        <taxon>Rhabditina</taxon>
        <taxon>Rhabditomorpha</taxon>
        <taxon>Strongyloidea</taxon>
        <taxon>Metastrongylidae</taxon>
        <taxon>Parelaphostrongylus</taxon>
    </lineage>
</organism>
<feature type="compositionally biased region" description="Polar residues" evidence="6">
    <location>
        <begin position="8"/>
        <end position="22"/>
    </location>
</feature>
<dbReference type="InterPro" id="IPR013087">
    <property type="entry name" value="Znf_C2H2_type"/>
</dbReference>
<gene>
    <name evidence="8" type="ORF">KIN20_032665</name>
</gene>
<dbReference type="PANTHER" id="PTHR24409:SF295">
    <property type="entry name" value="AZ2-RELATED"/>
    <property type="match status" value="1"/>
</dbReference>
<reference evidence="8" key="1">
    <citation type="submission" date="2021-06" db="EMBL/GenBank/DDBJ databases">
        <title>Parelaphostrongylus tenuis whole genome reference sequence.</title>
        <authorList>
            <person name="Garwood T.J."/>
            <person name="Larsen P.A."/>
            <person name="Fountain-Jones N.M."/>
            <person name="Garbe J.R."/>
            <person name="Macchietto M.G."/>
            <person name="Kania S.A."/>
            <person name="Gerhold R.W."/>
            <person name="Richards J.E."/>
            <person name="Wolf T.M."/>
        </authorList>
    </citation>
    <scope>NUCLEOTIDE SEQUENCE</scope>
    <source>
        <strain evidence="8">MNPRO001-30</strain>
        <tissue evidence="8">Meninges</tissue>
    </source>
</reference>
<feature type="compositionally biased region" description="Polar residues" evidence="6">
    <location>
        <begin position="43"/>
        <end position="60"/>
    </location>
</feature>